<sequence length="136" mass="14942">MANGKRFVSPAEVETQVFDWGSLKWLSEPKTTGAVRFSTGVVILEPGKGHSNHNHPGVEEILYCISGEGEQVVAGEKRPLVPGMLIHIPPDVFHETYNTGWEQLKLLAVYSPPGPETEFTRLPDCKVLPAGQLPVR</sequence>
<keyword evidence="1" id="KW-0479">Metal-binding</keyword>
<dbReference type="Gene3D" id="2.60.120.10">
    <property type="entry name" value="Jelly Rolls"/>
    <property type="match status" value="1"/>
</dbReference>
<accession>A0ABU3NSR7</accession>
<gene>
    <name evidence="3" type="ORF">Q4T40_01140</name>
</gene>
<protein>
    <submittedName>
        <fullName evidence="3">Cupin domain-containing protein</fullName>
    </submittedName>
</protein>
<keyword evidence="4" id="KW-1185">Reference proteome</keyword>
<feature type="domain" description="Cupin type-2" evidence="2">
    <location>
        <begin position="41"/>
        <end position="110"/>
    </location>
</feature>
<dbReference type="InterPro" id="IPR013096">
    <property type="entry name" value="Cupin_2"/>
</dbReference>
<dbReference type="PANTHER" id="PTHR35848:SF6">
    <property type="entry name" value="CUPIN TYPE-2 DOMAIN-CONTAINING PROTEIN"/>
    <property type="match status" value="1"/>
</dbReference>
<dbReference type="EMBL" id="JAUOZS010000001">
    <property type="protein sequence ID" value="MDT8899854.1"/>
    <property type="molecule type" value="Genomic_DNA"/>
</dbReference>
<dbReference type="InterPro" id="IPR014710">
    <property type="entry name" value="RmlC-like_jellyroll"/>
</dbReference>
<dbReference type="SUPFAM" id="SSF51182">
    <property type="entry name" value="RmlC-like cupins"/>
    <property type="match status" value="1"/>
</dbReference>
<evidence type="ECO:0000313" key="3">
    <source>
        <dbReference type="EMBL" id="MDT8899854.1"/>
    </source>
</evidence>
<dbReference type="Proteomes" id="UP001254848">
    <property type="component" value="Unassembled WGS sequence"/>
</dbReference>
<proteinExistence type="predicted"/>
<dbReference type="RefSeq" id="WP_413778421.1">
    <property type="nucleotide sequence ID" value="NZ_JAUOZS010000001.1"/>
</dbReference>
<dbReference type="InterPro" id="IPR051610">
    <property type="entry name" value="GPI/OXD"/>
</dbReference>
<evidence type="ECO:0000256" key="1">
    <source>
        <dbReference type="ARBA" id="ARBA00022723"/>
    </source>
</evidence>
<organism evidence="3 4">
    <name type="scientific">Anaeroselena agilis</name>
    <dbReference type="NCBI Taxonomy" id="3063788"/>
    <lineage>
        <taxon>Bacteria</taxon>
        <taxon>Bacillati</taxon>
        <taxon>Bacillota</taxon>
        <taxon>Negativicutes</taxon>
        <taxon>Acetonemataceae</taxon>
        <taxon>Anaeroselena</taxon>
    </lineage>
</organism>
<dbReference type="PANTHER" id="PTHR35848">
    <property type="entry name" value="OXALATE-BINDING PROTEIN"/>
    <property type="match status" value="1"/>
</dbReference>
<reference evidence="3 4" key="1">
    <citation type="submission" date="2023-07" db="EMBL/GenBank/DDBJ databases">
        <title>The novel representative of Negativicutes class, Anaeroselena agilis gen. nov. sp. nov.</title>
        <authorList>
            <person name="Prokofeva M.I."/>
            <person name="Elcheninov A.G."/>
            <person name="Klyukina A."/>
            <person name="Kublanov I.V."/>
            <person name="Frolov E.N."/>
            <person name="Podosokorskaya O.A."/>
        </authorList>
    </citation>
    <scope>NUCLEOTIDE SEQUENCE [LARGE SCALE GENOMIC DNA]</scope>
    <source>
        <strain evidence="3 4">4137-cl</strain>
    </source>
</reference>
<comment type="caution">
    <text evidence="3">The sequence shown here is derived from an EMBL/GenBank/DDBJ whole genome shotgun (WGS) entry which is preliminary data.</text>
</comment>
<dbReference type="Pfam" id="PF07883">
    <property type="entry name" value="Cupin_2"/>
    <property type="match status" value="1"/>
</dbReference>
<evidence type="ECO:0000313" key="4">
    <source>
        <dbReference type="Proteomes" id="UP001254848"/>
    </source>
</evidence>
<name>A0ABU3NSR7_9FIRM</name>
<dbReference type="InterPro" id="IPR011051">
    <property type="entry name" value="RmlC_Cupin_sf"/>
</dbReference>
<evidence type="ECO:0000259" key="2">
    <source>
        <dbReference type="Pfam" id="PF07883"/>
    </source>
</evidence>